<dbReference type="RefSeq" id="WP_052635909.1">
    <property type="nucleotide sequence ID" value="NZ_FSRH01000009.1"/>
</dbReference>
<gene>
    <name evidence="1" type="ORF">CLIT_4c00710</name>
</gene>
<sequence length="65" mass="7746">MKTDFFVQHKGLQVCKNDIVRTIKDSWMEQGRLIKDIKTLQMYYNADESRCYWVINGEEKGCIQV</sequence>
<proteinExistence type="predicted"/>
<keyword evidence="2" id="KW-1185">Reference proteome</keyword>
<accession>A0A069RGS7</accession>
<dbReference type="EMBL" id="JJMM01000004">
    <property type="protein sequence ID" value="KDR96234.1"/>
    <property type="molecule type" value="Genomic_DNA"/>
</dbReference>
<protein>
    <submittedName>
        <fullName evidence="1">Uncharacterized protein</fullName>
    </submittedName>
</protein>
<dbReference type="Proteomes" id="UP000027946">
    <property type="component" value="Unassembled WGS sequence"/>
</dbReference>
<evidence type="ECO:0000313" key="1">
    <source>
        <dbReference type="EMBL" id="KDR96234.1"/>
    </source>
</evidence>
<comment type="caution">
    <text evidence="1">The sequence shown here is derived from an EMBL/GenBank/DDBJ whole genome shotgun (WGS) entry which is preliminary data.</text>
</comment>
<dbReference type="Pfam" id="PF20069">
    <property type="entry name" value="DUF6465"/>
    <property type="match status" value="1"/>
</dbReference>
<dbReference type="OrthoDB" id="1711086at2"/>
<organism evidence="1 2">
    <name type="scientific">Peptoclostridium litorale DSM 5388</name>
    <dbReference type="NCBI Taxonomy" id="1121324"/>
    <lineage>
        <taxon>Bacteria</taxon>
        <taxon>Bacillati</taxon>
        <taxon>Bacillota</taxon>
        <taxon>Clostridia</taxon>
        <taxon>Peptostreptococcales</taxon>
        <taxon>Peptoclostridiaceae</taxon>
        <taxon>Peptoclostridium</taxon>
    </lineage>
</organism>
<name>A0A069RGS7_PEPLI</name>
<evidence type="ECO:0000313" key="2">
    <source>
        <dbReference type="Proteomes" id="UP000027946"/>
    </source>
</evidence>
<reference evidence="1 2" key="1">
    <citation type="submission" date="2014-03" db="EMBL/GenBank/DDBJ databases">
        <title>Genome sequence of Clostridium litorale W6, DSM 5388.</title>
        <authorList>
            <person name="Poehlein A."/>
            <person name="Jagirdar A."/>
            <person name="Khonsari B."/>
            <person name="Chibani C.M."/>
            <person name="Gutierrez Gutierrez D.A."/>
            <person name="Davydova E."/>
            <person name="Alghaithi H.S."/>
            <person name="Nair K.P."/>
            <person name="Dhamotharan K."/>
            <person name="Chandran L."/>
            <person name="G W."/>
            <person name="Daniel R."/>
        </authorList>
    </citation>
    <scope>NUCLEOTIDE SEQUENCE [LARGE SCALE GENOMIC DNA]</scope>
    <source>
        <strain evidence="1 2">W6</strain>
    </source>
</reference>
<dbReference type="InterPro" id="IPR046313">
    <property type="entry name" value="DUF6465"/>
</dbReference>
<dbReference type="AlphaFoldDB" id="A0A069RGS7"/>